<evidence type="ECO:0000313" key="2">
    <source>
        <dbReference type="EMBL" id="SDB98190.1"/>
    </source>
</evidence>
<reference evidence="4 5" key="1">
    <citation type="submission" date="2016-10" db="EMBL/GenBank/DDBJ databases">
        <authorList>
            <person name="Varghese N."/>
            <person name="Submissions S."/>
        </authorList>
    </citation>
    <scope>NUCLEOTIDE SEQUENCE [LARGE SCALE GENOMIC DNA]</scope>
    <source>
        <strain evidence="2 5">CDM_1</strain>
        <strain evidence="4">CDM_6</strain>
    </source>
</reference>
<dbReference type="Proteomes" id="UP000199320">
    <property type="component" value="Unassembled WGS sequence"/>
</dbReference>
<dbReference type="RefSeq" id="WP_092930061.1">
    <property type="nucleotide sequence ID" value="NZ_FMZP01000001.1"/>
</dbReference>
<accession>A0A1G6HVH3</accession>
<name>A0A1G6HVH3_9EURY</name>
<reference evidence="3" key="2">
    <citation type="submission" date="2016-10" db="EMBL/GenBank/DDBJ databases">
        <authorList>
            <person name="de Groot N.N."/>
        </authorList>
    </citation>
    <scope>NUCLEOTIDE SEQUENCE [LARGE SCALE GENOMIC DNA]</scope>
    <source>
        <strain evidence="3">CDM_6</strain>
    </source>
</reference>
<evidence type="ECO:0000313" key="3">
    <source>
        <dbReference type="EMBL" id="SES92096.1"/>
    </source>
</evidence>
<dbReference type="Proteomes" id="UP000324021">
    <property type="component" value="Unassembled WGS sequence"/>
</dbReference>
<evidence type="ECO:0000313" key="5">
    <source>
        <dbReference type="Proteomes" id="UP000324021"/>
    </source>
</evidence>
<organism evidence="2 5">
    <name type="scientific">Natrinema hispanicum</name>
    <dbReference type="NCBI Taxonomy" id="392421"/>
    <lineage>
        <taxon>Archaea</taxon>
        <taxon>Methanobacteriati</taxon>
        <taxon>Methanobacteriota</taxon>
        <taxon>Stenosarchaea group</taxon>
        <taxon>Halobacteria</taxon>
        <taxon>Halobacteriales</taxon>
        <taxon>Natrialbaceae</taxon>
        <taxon>Natrinema</taxon>
    </lineage>
</organism>
<protein>
    <submittedName>
        <fullName evidence="2">Uncharacterized protein</fullName>
    </submittedName>
</protein>
<dbReference type="EMBL" id="FMZP01000001">
    <property type="protein sequence ID" value="SDB98190.1"/>
    <property type="molecule type" value="Genomic_DNA"/>
</dbReference>
<evidence type="ECO:0000313" key="4">
    <source>
        <dbReference type="Proteomes" id="UP000199320"/>
    </source>
</evidence>
<sequence>MTPPVSVAVALLGAWVWMMFWATTTDNPTDADPAEWVDSVDDRSEHSSEPAASDGTFHTADD</sequence>
<evidence type="ECO:0000256" key="1">
    <source>
        <dbReference type="SAM" id="MobiDB-lite"/>
    </source>
</evidence>
<gene>
    <name evidence="3" type="ORF">SAMN04488694_102324</name>
    <name evidence="2" type="ORF">SAMN05192552_100125</name>
</gene>
<keyword evidence="4" id="KW-1185">Reference proteome</keyword>
<dbReference type="AlphaFoldDB" id="A0A1G6HVH3"/>
<proteinExistence type="predicted"/>
<feature type="region of interest" description="Disordered" evidence="1">
    <location>
        <begin position="28"/>
        <end position="62"/>
    </location>
</feature>
<dbReference type="EMBL" id="FOIC01000002">
    <property type="protein sequence ID" value="SES92096.1"/>
    <property type="molecule type" value="Genomic_DNA"/>
</dbReference>